<organism evidence="4 5">
    <name type="scientific">Magnaporthiopsis poae (strain ATCC 64411 / 73-15)</name>
    <name type="common">Kentucky bluegrass fungus</name>
    <name type="synonym">Magnaporthe poae</name>
    <dbReference type="NCBI Taxonomy" id="644358"/>
    <lineage>
        <taxon>Eukaryota</taxon>
        <taxon>Fungi</taxon>
        <taxon>Dikarya</taxon>
        <taxon>Ascomycota</taxon>
        <taxon>Pezizomycotina</taxon>
        <taxon>Sordariomycetes</taxon>
        <taxon>Sordariomycetidae</taxon>
        <taxon>Magnaporthales</taxon>
        <taxon>Magnaporthaceae</taxon>
        <taxon>Magnaporthiopsis</taxon>
    </lineage>
</organism>
<reference evidence="3" key="3">
    <citation type="submission" date="2011-03" db="EMBL/GenBank/DDBJ databases">
        <title>Annotation of Magnaporthe poae ATCC 64411.</title>
        <authorList>
            <person name="Ma L.-J."/>
            <person name="Dead R."/>
            <person name="Young S.K."/>
            <person name="Zeng Q."/>
            <person name="Gargeya S."/>
            <person name="Fitzgerald M."/>
            <person name="Haas B."/>
            <person name="Abouelleil A."/>
            <person name="Alvarado L."/>
            <person name="Arachchi H.M."/>
            <person name="Berlin A."/>
            <person name="Brown A."/>
            <person name="Chapman S.B."/>
            <person name="Chen Z."/>
            <person name="Dunbar C."/>
            <person name="Freedman E."/>
            <person name="Gearin G."/>
            <person name="Gellesch M."/>
            <person name="Goldberg J."/>
            <person name="Griggs A."/>
            <person name="Gujja S."/>
            <person name="Heiman D."/>
            <person name="Howarth C."/>
            <person name="Larson L."/>
            <person name="Lui A."/>
            <person name="MacDonald P.J.P."/>
            <person name="Mehta T."/>
            <person name="Montmayeur A."/>
            <person name="Murphy C."/>
            <person name="Neiman D."/>
            <person name="Pearson M."/>
            <person name="Priest M."/>
            <person name="Roberts A."/>
            <person name="Saif S."/>
            <person name="Shea T."/>
            <person name="Shenoy N."/>
            <person name="Sisk P."/>
            <person name="Stolte C."/>
            <person name="Sykes S."/>
            <person name="Yandava C."/>
            <person name="Wortman J."/>
            <person name="Nusbaum C."/>
            <person name="Birren B."/>
        </authorList>
    </citation>
    <scope>NUCLEOTIDE SEQUENCE</scope>
    <source>
        <strain evidence="3">ATCC 64411</strain>
    </source>
</reference>
<feature type="region of interest" description="Disordered" evidence="1">
    <location>
        <begin position="66"/>
        <end position="87"/>
    </location>
</feature>
<dbReference type="FunFam" id="3.80.10.10:FF:000601">
    <property type="entry name" value="DNA repair protein Rad7, protein"/>
    <property type="match status" value="1"/>
</dbReference>
<dbReference type="OrthoDB" id="1924287at2759"/>
<dbReference type="Gene3D" id="3.80.10.10">
    <property type="entry name" value="Ribonuclease Inhibitor"/>
    <property type="match status" value="3"/>
</dbReference>
<sequence length="632" mass="69684">MTRSRRRPSAGNAPTDEPRRPRGIAGPTSALTDYLAANNISAAEIARNHQRRQQAAFTQDVIAESSARASNRVTSTTAVASSSRSRGLARGLENASSVAALADKVHGSLLKKKLTKVEHKAIEHYKTTPEFIQAKNHYAGDVEDDDTLARMFYFAAQKAVGQFENCAECGKRFTVTNYTLASPSGGLLCPPCGKDLDAGDGPKKKKQKVSGGQVGKRRKQQSRVLDGTAPIGVKSLVTLCIERLSENIDLAEDLGNLPEHVVDRIARILSKNRKLNSKTLSLFLQPDTRTLRIYDGGQLSSEDFVGIFQAVRGLESLKIRHGIQFKDEVVEHMLDKFIRLESLSLKGCNLITSDMWERIFKDMGVGLKAFQTYCNDRYFTDQTVAKLVDNCPKLKRLKLVDNISLTAQAMEPIGQLKELEHLSLKIKDTVPNPVFVSLLDSVGSGLQTLSLTRVTNLNDTVLQAIGRNCRSLSKLRITESEHLTDDAFARMFTGWTNPALRFVDLSKCRPIKMDGGGENEDGIGLCDAGLIALMEHSGRKIEHLNVESCRHISTEAFIKVFSEDKTYPQLETLEVSFCNVNDFVVGSIFRSCPAIKWVKVFGCMSVKNVLVPRGKILIGVPNALGMQIEGHH</sequence>
<dbReference type="SUPFAM" id="SSF52047">
    <property type="entry name" value="RNI-like"/>
    <property type="match status" value="1"/>
</dbReference>
<evidence type="ECO:0000313" key="3">
    <source>
        <dbReference type="EMBL" id="KLU84831.1"/>
    </source>
</evidence>
<dbReference type="EnsemblFungi" id="MAPG_03866T0">
    <property type="protein sequence ID" value="MAPG_03866T0"/>
    <property type="gene ID" value="MAPG_03866"/>
</dbReference>
<accession>A0A0C4DV65</accession>
<feature type="region of interest" description="Disordered" evidence="1">
    <location>
        <begin position="1"/>
        <end position="26"/>
    </location>
</feature>
<evidence type="ECO:0000313" key="5">
    <source>
        <dbReference type="Proteomes" id="UP000011715"/>
    </source>
</evidence>
<dbReference type="eggNOG" id="KOG1947">
    <property type="taxonomic scope" value="Eukaryota"/>
</dbReference>
<feature type="region of interest" description="Disordered" evidence="1">
    <location>
        <begin position="199"/>
        <end position="223"/>
    </location>
</feature>
<evidence type="ECO:0000259" key="2">
    <source>
        <dbReference type="Pfam" id="PF23550"/>
    </source>
</evidence>
<dbReference type="STRING" id="644358.A0A0C4DV65"/>
<reference evidence="4" key="4">
    <citation type="journal article" date="2015" name="G3 (Bethesda)">
        <title>Genome sequences of three phytopathogenic species of the Magnaporthaceae family of fungi.</title>
        <authorList>
            <person name="Okagaki L.H."/>
            <person name="Nunes C.C."/>
            <person name="Sailsbery J."/>
            <person name="Clay B."/>
            <person name="Brown D."/>
            <person name="John T."/>
            <person name="Oh Y."/>
            <person name="Young N."/>
            <person name="Fitzgerald M."/>
            <person name="Haas B.J."/>
            <person name="Zeng Q."/>
            <person name="Young S."/>
            <person name="Adiconis X."/>
            <person name="Fan L."/>
            <person name="Levin J.Z."/>
            <person name="Mitchell T.K."/>
            <person name="Okubara P.A."/>
            <person name="Farman M.L."/>
            <person name="Kohn L.M."/>
            <person name="Birren B."/>
            <person name="Ma L.-J."/>
            <person name="Dean R.A."/>
        </authorList>
    </citation>
    <scope>NUCLEOTIDE SEQUENCE</scope>
    <source>
        <strain evidence="4">ATCC 64411 / 73-15</strain>
    </source>
</reference>
<name>A0A0C4DV65_MAGP6</name>
<dbReference type="EMBL" id="GL876968">
    <property type="protein sequence ID" value="KLU84831.1"/>
    <property type="molecule type" value="Genomic_DNA"/>
</dbReference>
<reference evidence="4" key="5">
    <citation type="submission" date="2015-06" db="UniProtKB">
        <authorList>
            <consortium name="EnsemblFungi"/>
        </authorList>
    </citation>
    <scope>IDENTIFICATION</scope>
    <source>
        <strain evidence="4">ATCC 64411</strain>
    </source>
</reference>
<evidence type="ECO:0000256" key="1">
    <source>
        <dbReference type="SAM" id="MobiDB-lite"/>
    </source>
</evidence>
<protein>
    <submittedName>
        <fullName evidence="3">DNA repair protein Rad7</fullName>
    </submittedName>
</protein>
<dbReference type="GO" id="GO:0031146">
    <property type="term" value="P:SCF-dependent proteasomal ubiquitin-dependent protein catabolic process"/>
    <property type="evidence" value="ECO:0007669"/>
    <property type="project" value="TreeGrafter"/>
</dbReference>
<dbReference type="PANTHER" id="PTHR13318">
    <property type="entry name" value="PARTNER OF PAIRED, ISOFORM B-RELATED"/>
    <property type="match status" value="1"/>
</dbReference>
<dbReference type="OMA" id="ACRHISR"/>
<feature type="domain" description="DNA repair protein rhp7 treble clef" evidence="2">
    <location>
        <begin position="160"/>
        <end position="197"/>
    </location>
</feature>
<dbReference type="GO" id="GO:0019005">
    <property type="term" value="C:SCF ubiquitin ligase complex"/>
    <property type="evidence" value="ECO:0007669"/>
    <property type="project" value="TreeGrafter"/>
</dbReference>
<dbReference type="PANTHER" id="PTHR13318:SF234">
    <property type="entry name" value="RNI-LIKE PROTEIN"/>
    <property type="match status" value="1"/>
</dbReference>
<dbReference type="InterPro" id="IPR006553">
    <property type="entry name" value="Leu-rich_rpt_Cys-con_subtyp"/>
</dbReference>
<reference evidence="3" key="1">
    <citation type="submission" date="2010-05" db="EMBL/GenBank/DDBJ databases">
        <title>The Genome Sequence of Magnaporthe poae strain ATCC 64411.</title>
        <authorList>
            <consortium name="The Broad Institute Genome Sequencing Platform"/>
            <consortium name="Broad Institute Genome Sequencing Center for Infectious Disease"/>
            <person name="Ma L.-J."/>
            <person name="Dead R."/>
            <person name="Young S."/>
            <person name="Zeng Q."/>
            <person name="Koehrsen M."/>
            <person name="Alvarado L."/>
            <person name="Berlin A."/>
            <person name="Chapman S.B."/>
            <person name="Chen Z."/>
            <person name="Freedman E."/>
            <person name="Gellesch M."/>
            <person name="Goldberg J."/>
            <person name="Griggs A."/>
            <person name="Gujja S."/>
            <person name="Heilman E.R."/>
            <person name="Heiman D."/>
            <person name="Hepburn T."/>
            <person name="Howarth C."/>
            <person name="Jen D."/>
            <person name="Larson L."/>
            <person name="Mehta T."/>
            <person name="Neiman D."/>
            <person name="Pearson M."/>
            <person name="Roberts A."/>
            <person name="Saif S."/>
            <person name="Shea T."/>
            <person name="Shenoy N."/>
            <person name="Sisk P."/>
            <person name="Stolte C."/>
            <person name="Sykes S."/>
            <person name="Walk T."/>
            <person name="White J."/>
            <person name="Yandava C."/>
            <person name="Haas B."/>
            <person name="Nusbaum C."/>
            <person name="Birren B."/>
        </authorList>
    </citation>
    <scope>NUCLEOTIDE SEQUENCE</scope>
    <source>
        <strain evidence="3">ATCC 64411</strain>
    </source>
</reference>
<proteinExistence type="predicted"/>
<dbReference type="InterPro" id="IPR056451">
    <property type="entry name" value="Znf_Tbcl_Rhp7"/>
</dbReference>
<gene>
    <name evidence="3" type="ORF">MAPG_03866</name>
</gene>
<dbReference type="SMART" id="SM00367">
    <property type="entry name" value="LRR_CC"/>
    <property type="match status" value="5"/>
</dbReference>
<dbReference type="Proteomes" id="UP000011715">
    <property type="component" value="Unassembled WGS sequence"/>
</dbReference>
<reference evidence="5" key="2">
    <citation type="submission" date="2010-05" db="EMBL/GenBank/DDBJ databases">
        <title>The genome sequence of Magnaporthe poae strain ATCC 64411.</title>
        <authorList>
            <person name="Ma L.-J."/>
            <person name="Dead R."/>
            <person name="Young S."/>
            <person name="Zeng Q."/>
            <person name="Koehrsen M."/>
            <person name="Alvarado L."/>
            <person name="Berlin A."/>
            <person name="Chapman S.B."/>
            <person name="Chen Z."/>
            <person name="Freedman E."/>
            <person name="Gellesch M."/>
            <person name="Goldberg J."/>
            <person name="Griggs A."/>
            <person name="Gujja S."/>
            <person name="Heilman E.R."/>
            <person name="Heiman D."/>
            <person name="Hepburn T."/>
            <person name="Howarth C."/>
            <person name="Jen D."/>
            <person name="Larson L."/>
            <person name="Mehta T."/>
            <person name="Neiman D."/>
            <person name="Pearson M."/>
            <person name="Roberts A."/>
            <person name="Saif S."/>
            <person name="Shea T."/>
            <person name="Shenoy N."/>
            <person name="Sisk P."/>
            <person name="Stolte C."/>
            <person name="Sykes S."/>
            <person name="Walk T."/>
            <person name="White J."/>
            <person name="Yandava C."/>
            <person name="Haas B."/>
            <person name="Nusbaum C."/>
            <person name="Birren B."/>
        </authorList>
    </citation>
    <scope>NUCLEOTIDE SEQUENCE [LARGE SCALE GENOMIC DNA]</scope>
    <source>
        <strain evidence="5">ATCC 64411 / 73-15</strain>
    </source>
</reference>
<evidence type="ECO:0000313" key="4">
    <source>
        <dbReference type="EnsemblFungi" id="MAPG_03866T0"/>
    </source>
</evidence>
<feature type="compositionally biased region" description="Low complexity" evidence="1">
    <location>
        <begin position="69"/>
        <end position="87"/>
    </location>
</feature>
<keyword evidence="5" id="KW-1185">Reference proteome</keyword>
<dbReference type="InterPro" id="IPR032675">
    <property type="entry name" value="LRR_dom_sf"/>
</dbReference>
<dbReference type="Pfam" id="PF23550">
    <property type="entry name" value="zf_Tbcl_Rhp7"/>
    <property type="match status" value="1"/>
</dbReference>
<dbReference type="VEuPathDB" id="FungiDB:MAPG_03866"/>
<dbReference type="EMBL" id="ADBL01000912">
    <property type="status" value="NOT_ANNOTATED_CDS"/>
    <property type="molecule type" value="Genomic_DNA"/>
</dbReference>
<dbReference type="AlphaFoldDB" id="A0A0C4DV65"/>